<dbReference type="GeneID" id="112685890"/>
<dbReference type="RefSeq" id="XP_025413701.1">
    <property type="nucleotide sequence ID" value="XM_025557916.1"/>
</dbReference>
<dbReference type="Proteomes" id="UP000694846">
    <property type="component" value="Unplaced"/>
</dbReference>
<protein>
    <submittedName>
        <fullName evidence="2">Uncharacterized protein LOC112685890</fullName>
    </submittedName>
</protein>
<keyword evidence="1" id="KW-1185">Reference proteome</keyword>
<proteinExistence type="predicted"/>
<name>A0A8B8FTE7_9HEMI</name>
<gene>
    <name evidence="2" type="primary">LOC112685890</name>
</gene>
<evidence type="ECO:0000313" key="1">
    <source>
        <dbReference type="Proteomes" id="UP000694846"/>
    </source>
</evidence>
<organism evidence="1 2">
    <name type="scientific">Sipha flava</name>
    <name type="common">yellow sugarcane aphid</name>
    <dbReference type="NCBI Taxonomy" id="143950"/>
    <lineage>
        <taxon>Eukaryota</taxon>
        <taxon>Metazoa</taxon>
        <taxon>Ecdysozoa</taxon>
        <taxon>Arthropoda</taxon>
        <taxon>Hexapoda</taxon>
        <taxon>Insecta</taxon>
        <taxon>Pterygota</taxon>
        <taxon>Neoptera</taxon>
        <taxon>Paraneoptera</taxon>
        <taxon>Hemiptera</taxon>
        <taxon>Sternorrhyncha</taxon>
        <taxon>Aphidomorpha</taxon>
        <taxon>Aphidoidea</taxon>
        <taxon>Aphididae</taxon>
        <taxon>Sipha</taxon>
    </lineage>
</organism>
<dbReference type="AlphaFoldDB" id="A0A8B8FTE7"/>
<sequence length="144" mass="16041">MIKTSNKKYDELSVGTTVRLSIPDVDRARRSLRNVLAVITEVKEDLYKLGTERGFLKHMYTRSEINPCKANLLNLTTVLELAGHAEKQISLREAATVNSISGAQGYTRCQYKTKCKTNKCACRSASRVCNSKCHGGLPCENKTE</sequence>
<accession>A0A8B8FTE7</accession>
<reference evidence="2" key="1">
    <citation type="submission" date="2025-08" db="UniProtKB">
        <authorList>
            <consortium name="RefSeq"/>
        </authorList>
    </citation>
    <scope>IDENTIFICATION</scope>
    <source>
        <tissue evidence="2">Whole body</tissue>
    </source>
</reference>
<evidence type="ECO:0000313" key="2">
    <source>
        <dbReference type="RefSeq" id="XP_025413701.1"/>
    </source>
</evidence>
<dbReference type="OrthoDB" id="6585863at2759"/>